<evidence type="ECO:0000313" key="6">
    <source>
        <dbReference type="Proteomes" id="UP001166004"/>
    </source>
</evidence>
<evidence type="ECO:0000256" key="1">
    <source>
        <dbReference type="ARBA" id="ARBA00022737"/>
    </source>
</evidence>
<evidence type="ECO:0000313" key="5">
    <source>
        <dbReference type="EMBL" id="NMN67781.1"/>
    </source>
</evidence>
<accession>A0ABX1T110</accession>
<sequence>MNKDSNQIFTDNFYKAEKLYKEKKFLQSLKKYKELLTLNPKHISVLNNIGLNYEKLRQYDEAINYYEKCNEILPNQTILMHNLATMYCRLERFKDAIPLLKIIINSDYQKEANYEKFATCLFNEKNKKDTKNFIEMAIIKFPNNNILNGLLGKTLLHLNLHKEGIKYLQKSTGMIEFNNERIDYLS</sequence>
<dbReference type="PANTHER" id="PTHR44943:SF8">
    <property type="entry name" value="TPR REPEAT-CONTAINING PROTEIN MJ0263"/>
    <property type="match status" value="1"/>
</dbReference>
<dbReference type="InterPro" id="IPR011990">
    <property type="entry name" value="TPR-like_helical_dom_sf"/>
</dbReference>
<dbReference type="PANTHER" id="PTHR44943">
    <property type="entry name" value="CELLULOSE SYNTHASE OPERON PROTEIN C"/>
    <property type="match status" value="1"/>
</dbReference>
<evidence type="ECO:0000259" key="4">
    <source>
        <dbReference type="Pfam" id="PF25068"/>
    </source>
</evidence>
<dbReference type="Proteomes" id="UP001166004">
    <property type="component" value="Unassembled WGS sequence"/>
</dbReference>
<dbReference type="PROSITE" id="PS50005">
    <property type="entry name" value="TPR"/>
    <property type="match status" value="1"/>
</dbReference>
<dbReference type="EMBL" id="LANA01000002">
    <property type="protein sequence ID" value="NMN67781.1"/>
    <property type="molecule type" value="Genomic_DNA"/>
</dbReference>
<name>A0ABX1T110_PELUQ</name>
<dbReference type="InterPro" id="IPR019734">
    <property type="entry name" value="TPR_rpt"/>
</dbReference>
<dbReference type="SMART" id="SM00028">
    <property type="entry name" value="TPR"/>
    <property type="match status" value="3"/>
</dbReference>
<keyword evidence="2 3" id="KW-0802">TPR repeat</keyword>
<organism evidence="5 6">
    <name type="scientific">Pelagibacter ubique</name>
    <dbReference type="NCBI Taxonomy" id="198252"/>
    <lineage>
        <taxon>Bacteria</taxon>
        <taxon>Pseudomonadati</taxon>
        <taxon>Pseudomonadota</taxon>
        <taxon>Alphaproteobacteria</taxon>
        <taxon>Candidatus Pelagibacterales</taxon>
        <taxon>Candidatus Pelagibacteraceae</taxon>
        <taxon>Candidatus Pelagibacter</taxon>
    </lineage>
</organism>
<keyword evidence="6" id="KW-1185">Reference proteome</keyword>
<evidence type="ECO:0000256" key="2">
    <source>
        <dbReference type="ARBA" id="ARBA00022803"/>
    </source>
</evidence>
<dbReference type="InterPro" id="IPR056836">
    <property type="entry name" value="ARM_TT21_4th"/>
</dbReference>
<dbReference type="InterPro" id="IPR051685">
    <property type="entry name" value="Ycf3/AcsC/BcsC/TPR_MFPF"/>
</dbReference>
<proteinExistence type="predicted"/>
<dbReference type="RefSeq" id="WP_169036288.1">
    <property type="nucleotide sequence ID" value="NZ_LANA01000002.1"/>
</dbReference>
<evidence type="ECO:0000256" key="3">
    <source>
        <dbReference type="PROSITE-ProRule" id="PRU00339"/>
    </source>
</evidence>
<dbReference type="Pfam" id="PF25068">
    <property type="entry name" value="ARM_TT21_4th"/>
    <property type="match status" value="1"/>
</dbReference>
<feature type="domain" description="Tetratricopeptide repeat protein 21A/21B fourth ARM" evidence="4">
    <location>
        <begin position="47"/>
        <end position="111"/>
    </location>
</feature>
<comment type="caution">
    <text evidence="5">The sequence shown here is derived from an EMBL/GenBank/DDBJ whole genome shotgun (WGS) entry which is preliminary data.</text>
</comment>
<gene>
    <name evidence="5" type="ORF">VP91_00009300</name>
</gene>
<feature type="repeat" description="TPR" evidence="3">
    <location>
        <begin position="43"/>
        <end position="76"/>
    </location>
</feature>
<reference evidence="5 6" key="1">
    <citation type="submission" date="2019-07" db="EMBL/GenBank/DDBJ databases">
        <title>SAR11 Genome Evolution.</title>
        <authorList>
            <person name="Giovannoni S."/>
        </authorList>
    </citation>
    <scope>NUCLEOTIDE SEQUENCE [LARGE SCALE GENOMIC DNA]</scope>
    <source>
        <strain evidence="5 6">HTCC9565</strain>
    </source>
</reference>
<keyword evidence="1" id="KW-0677">Repeat</keyword>
<dbReference type="SUPFAM" id="SSF48452">
    <property type="entry name" value="TPR-like"/>
    <property type="match status" value="1"/>
</dbReference>
<dbReference type="Gene3D" id="1.25.40.10">
    <property type="entry name" value="Tetratricopeptide repeat domain"/>
    <property type="match status" value="1"/>
</dbReference>
<protein>
    <submittedName>
        <fullName evidence="5">Tetratricopeptide repeat protein</fullName>
    </submittedName>
</protein>